<dbReference type="Gene3D" id="2.30.29.30">
    <property type="entry name" value="Pleckstrin-homology domain (PH domain)/Phosphotyrosine-binding domain (PTB)"/>
    <property type="match status" value="1"/>
</dbReference>
<evidence type="ECO:0000259" key="1">
    <source>
        <dbReference type="Pfam" id="PF00169"/>
    </source>
</evidence>
<dbReference type="CDD" id="cd00177">
    <property type="entry name" value="START"/>
    <property type="match status" value="1"/>
</dbReference>
<dbReference type="SUPFAM" id="SSF50729">
    <property type="entry name" value="PH domain-like"/>
    <property type="match status" value="1"/>
</dbReference>
<feature type="domain" description="PH" evidence="1">
    <location>
        <begin position="6"/>
        <end position="102"/>
    </location>
</feature>
<comment type="caution">
    <text evidence="2">The sequence shown here is derived from an EMBL/GenBank/DDBJ whole genome shotgun (WGS) entry which is preliminary data.</text>
</comment>
<dbReference type="InterPro" id="IPR023393">
    <property type="entry name" value="START-like_dom_sf"/>
</dbReference>
<dbReference type="Pfam" id="PF00169">
    <property type="entry name" value="PH"/>
    <property type="match status" value="1"/>
</dbReference>
<organism evidence="2 3">
    <name type="scientific">Pocillopora damicornis</name>
    <name type="common">Cauliflower coral</name>
    <name type="synonym">Millepora damicornis</name>
    <dbReference type="NCBI Taxonomy" id="46731"/>
    <lineage>
        <taxon>Eukaryota</taxon>
        <taxon>Metazoa</taxon>
        <taxon>Cnidaria</taxon>
        <taxon>Anthozoa</taxon>
        <taxon>Hexacorallia</taxon>
        <taxon>Scleractinia</taxon>
        <taxon>Astrocoeniina</taxon>
        <taxon>Pocilloporidae</taxon>
        <taxon>Pocillopora</taxon>
    </lineage>
</organism>
<accession>A0A3M6U7M3</accession>
<dbReference type="STRING" id="46731.A0A3M6U7M3"/>
<reference evidence="2 3" key="1">
    <citation type="journal article" date="2018" name="Sci. Rep.">
        <title>Comparative analysis of the Pocillopora damicornis genome highlights role of immune system in coral evolution.</title>
        <authorList>
            <person name="Cunning R."/>
            <person name="Bay R.A."/>
            <person name="Gillette P."/>
            <person name="Baker A.C."/>
            <person name="Traylor-Knowles N."/>
        </authorList>
    </citation>
    <scope>NUCLEOTIDE SEQUENCE [LARGE SCALE GENOMIC DNA]</scope>
    <source>
        <strain evidence="2">RSMAS</strain>
        <tissue evidence="2">Whole animal</tissue>
    </source>
</reference>
<sequence length="304" mass="34521">MEEEFVVKEGWVVKESGQAVLGQTNWRKRWCRLVRGSNGASWSYYRKMDDIASNQPAGRIELNSTYAARELEEGERKKKPNCFALGPVFDDFAKRTYYISCAIPQQTNLKQIRELFNIFSFWARLCQIIESENWKKTDTKNGVTVSRLSFTHNDKAAVKIEGVIPVPPDIAFDYLQLAMKKGGKLDQPFRGEEVLQKVEESVPHASIVYNKYSVPLPSAAPRDVCLQRMWIPSYLTRNGTSGMVLWSTYHSHIPQVQGFTRVLADLSGFVLSPHTSSGLLKVGLRTAFAHISNLVEQYYKCVQG</sequence>
<dbReference type="OrthoDB" id="5966951at2759"/>
<evidence type="ECO:0000313" key="3">
    <source>
        <dbReference type="Proteomes" id="UP000275408"/>
    </source>
</evidence>
<name>A0A3M6U7M3_POCDA</name>
<dbReference type="SUPFAM" id="SSF55961">
    <property type="entry name" value="Bet v1-like"/>
    <property type="match status" value="1"/>
</dbReference>
<proteinExistence type="predicted"/>
<dbReference type="EMBL" id="RCHS01002083">
    <property type="protein sequence ID" value="RMX49627.1"/>
    <property type="molecule type" value="Genomic_DNA"/>
</dbReference>
<dbReference type="InterPro" id="IPR001849">
    <property type="entry name" value="PH_domain"/>
</dbReference>
<dbReference type="Gene3D" id="3.30.530.20">
    <property type="match status" value="1"/>
</dbReference>
<dbReference type="CDD" id="cd00821">
    <property type="entry name" value="PH"/>
    <property type="match status" value="1"/>
</dbReference>
<evidence type="ECO:0000313" key="2">
    <source>
        <dbReference type="EMBL" id="RMX49627.1"/>
    </source>
</evidence>
<keyword evidence="3" id="KW-1185">Reference proteome</keyword>
<dbReference type="AlphaFoldDB" id="A0A3M6U7M3"/>
<dbReference type="Proteomes" id="UP000275408">
    <property type="component" value="Unassembled WGS sequence"/>
</dbReference>
<gene>
    <name evidence="2" type="ORF">pdam_00003035</name>
</gene>
<protein>
    <recommendedName>
        <fullName evidence="1">PH domain-containing protein</fullName>
    </recommendedName>
</protein>
<dbReference type="InterPro" id="IPR011993">
    <property type="entry name" value="PH-like_dom_sf"/>
</dbReference>